<feature type="chain" id="PRO_5042179718" description="Allergen Asp f 4" evidence="2">
    <location>
        <begin position="21"/>
        <end position="354"/>
    </location>
</feature>
<dbReference type="EMBL" id="JAQIZZ010000002">
    <property type="protein sequence ID" value="KAJ5552259.1"/>
    <property type="molecule type" value="Genomic_DNA"/>
</dbReference>
<accession>A0AAD6D2I7</accession>
<evidence type="ECO:0008006" key="5">
    <source>
        <dbReference type="Google" id="ProtNLM"/>
    </source>
</evidence>
<dbReference type="GO" id="GO:0005576">
    <property type="term" value="C:extracellular region"/>
    <property type="evidence" value="ECO:0007669"/>
    <property type="project" value="InterPro"/>
</dbReference>
<evidence type="ECO:0000256" key="2">
    <source>
        <dbReference type="SAM" id="SignalP"/>
    </source>
</evidence>
<sequence length="354" mass="37576">MQFKDSLLLLTALSAGSAVARLHGHERRHAHAHIGDVVKDAEQEVPAPVVTPAAEMPDELKARAVGDVVYATIDGVLESWINEWAGEVATSTSTSTSFSTSSTSIYVAPTTTAQPTTTSSSPAVESSVSATPVASSGGDWTSYPSDGDFSTSGFGATNYIAEALGIEWSGNTGIPWGSNIQRVSESDASQYRNVLRFEGSNTDDWTVIFWNKMGPTNEMTGFFSPNEALSFTLTPNEIAYVAIDDESTGGWAAYKGDECPLSEYGSYAATWGEFTMRKAPNFSSWDVSCIQAQNAGKTIQGMQICTHDKSQCSAITNGMGSVSNAYTSAETDINGIGGNIQAEAVRLIVNLDYA</sequence>
<name>A0AAD6D2I7_9EURO</name>
<dbReference type="GO" id="GO:0019863">
    <property type="term" value="F:IgE binding"/>
    <property type="evidence" value="ECO:0007669"/>
    <property type="project" value="InterPro"/>
</dbReference>
<dbReference type="PANTHER" id="PTHR42039">
    <property type="entry name" value="PUTATIVE (AFU_ORTHOLOGUE AFUA_3G02940)-RELATED"/>
    <property type="match status" value="1"/>
</dbReference>
<feature type="region of interest" description="Disordered" evidence="1">
    <location>
        <begin position="112"/>
        <end position="139"/>
    </location>
</feature>
<evidence type="ECO:0000256" key="1">
    <source>
        <dbReference type="SAM" id="MobiDB-lite"/>
    </source>
</evidence>
<reference evidence="3 4" key="1">
    <citation type="journal article" date="2023" name="IMA Fungus">
        <title>Comparative genomic study of the Penicillium genus elucidates a diverse pangenome and 15 lateral gene transfer events.</title>
        <authorList>
            <person name="Petersen C."/>
            <person name="Sorensen T."/>
            <person name="Nielsen M.R."/>
            <person name="Sondergaard T.E."/>
            <person name="Sorensen J.L."/>
            <person name="Fitzpatrick D.A."/>
            <person name="Frisvad J.C."/>
            <person name="Nielsen K.L."/>
        </authorList>
    </citation>
    <scope>NUCLEOTIDE SEQUENCE [LARGE SCALE GENOMIC DNA]</scope>
    <source>
        <strain evidence="3 4">IBT 35679</strain>
    </source>
</reference>
<feature type="signal peptide" evidence="2">
    <location>
        <begin position="1"/>
        <end position="20"/>
    </location>
</feature>
<evidence type="ECO:0000313" key="3">
    <source>
        <dbReference type="EMBL" id="KAJ5552259.1"/>
    </source>
</evidence>
<dbReference type="Pfam" id="PF25312">
    <property type="entry name" value="Allergen_Asp_f_4"/>
    <property type="match status" value="1"/>
</dbReference>
<gene>
    <name evidence="3" type="ORF">N7494_001637</name>
</gene>
<dbReference type="AlphaFoldDB" id="A0AAD6D2I7"/>
<dbReference type="Proteomes" id="UP001220324">
    <property type="component" value="Unassembled WGS sequence"/>
</dbReference>
<keyword evidence="2" id="KW-0732">Signal</keyword>
<keyword evidence="4" id="KW-1185">Reference proteome</keyword>
<organism evidence="3 4">
    <name type="scientific">Penicillium frequentans</name>
    <dbReference type="NCBI Taxonomy" id="3151616"/>
    <lineage>
        <taxon>Eukaryota</taxon>
        <taxon>Fungi</taxon>
        <taxon>Dikarya</taxon>
        <taxon>Ascomycota</taxon>
        <taxon>Pezizomycotina</taxon>
        <taxon>Eurotiomycetes</taxon>
        <taxon>Eurotiomycetidae</taxon>
        <taxon>Eurotiales</taxon>
        <taxon>Aspergillaceae</taxon>
        <taxon>Penicillium</taxon>
    </lineage>
</organism>
<dbReference type="InterPro" id="IPR038903">
    <property type="entry name" value="Allergen_Asp_f_4"/>
</dbReference>
<dbReference type="PANTHER" id="PTHR42039:SF1">
    <property type="entry name" value="PUTATIVE (AFU_ORTHOLOGUE AFUA_3G02940)-RELATED"/>
    <property type="match status" value="1"/>
</dbReference>
<evidence type="ECO:0000313" key="4">
    <source>
        <dbReference type="Proteomes" id="UP001220324"/>
    </source>
</evidence>
<protein>
    <recommendedName>
        <fullName evidence="5">Allergen Asp f 4</fullName>
    </recommendedName>
</protein>
<comment type="caution">
    <text evidence="3">The sequence shown here is derived from an EMBL/GenBank/DDBJ whole genome shotgun (WGS) entry which is preliminary data.</text>
</comment>
<feature type="compositionally biased region" description="Low complexity" evidence="1">
    <location>
        <begin position="112"/>
        <end position="136"/>
    </location>
</feature>
<proteinExistence type="predicted"/>